<organism evidence="1 2">
    <name type="scientific">Armillaria gallica</name>
    <name type="common">Bulbous honey fungus</name>
    <name type="synonym">Armillaria bulbosa</name>
    <dbReference type="NCBI Taxonomy" id="47427"/>
    <lineage>
        <taxon>Eukaryota</taxon>
        <taxon>Fungi</taxon>
        <taxon>Dikarya</taxon>
        <taxon>Basidiomycota</taxon>
        <taxon>Agaricomycotina</taxon>
        <taxon>Agaricomycetes</taxon>
        <taxon>Agaricomycetidae</taxon>
        <taxon>Agaricales</taxon>
        <taxon>Marasmiineae</taxon>
        <taxon>Physalacriaceae</taxon>
        <taxon>Armillaria</taxon>
    </lineage>
</organism>
<reference evidence="2" key="1">
    <citation type="journal article" date="2017" name="Nat. Ecol. Evol.">
        <title>Genome expansion and lineage-specific genetic innovations in the forest pathogenic fungi Armillaria.</title>
        <authorList>
            <person name="Sipos G."/>
            <person name="Prasanna A.N."/>
            <person name="Walter M.C."/>
            <person name="O'Connor E."/>
            <person name="Balint B."/>
            <person name="Krizsan K."/>
            <person name="Kiss B."/>
            <person name="Hess J."/>
            <person name="Varga T."/>
            <person name="Slot J."/>
            <person name="Riley R."/>
            <person name="Boka B."/>
            <person name="Rigling D."/>
            <person name="Barry K."/>
            <person name="Lee J."/>
            <person name="Mihaltcheva S."/>
            <person name="LaButti K."/>
            <person name="Lipzen A."/>
            <person name="Waldron R."/>
            <person name="Moloney N.M."/>
            <person name="Sperisen C."/>
            <person name="Kredics L."/>
            <person name="Vagvoelgyi C."/>
            <person name="Patrignani A."/>
            <person name="Fitzpatrick D."/>
            <person name="Nagy I."/>
            <person name="Doyle S."/>
            <person name="Anderson J.B."/>
            <person name="Grigoriev I.V."/>
            <person name="Gueldener U."/>
            <person name="Muensterkoetter M."/>
            <person name="Nagy L.G."/>
        </authorList>
    </citation>
    <scope>NUCLEOTIDE SEQUENCE [LARGE SCALE GENOMIC DNA]</scope>
    <source>
        <strain evidence="2">Ar21-2</strain>
    </source>
</reference>
<gene>
    <name evidence="1" type="ORF">ARMGADRAFT_1018105</name>
</gene>
<dbReference type="Proteomes" id="UP000217790">
    <property type="component" value="Unassembled WGS sequence"/>
</dbReference>
<dbReference type="STRING" id="47427.A0A2H3D188"/>
<dbReference type="InParanoid" id="A0A2H3D188"/>
<evidence type="ECO:0000313" key="2">
    <source>
        <dbReference type="Proteomes" id="UP000217790"/>
    </source>
</evidence>
<protein>
    <submittedName>
        <fullName evidence="1">Uncharacterized protein</fullName>
    </submittedName>
</protein>
<proteinExistence type="predicted"/>
<sequence length="52" mass="5892">MVQSRRYPAFARVALESLRLPVPFIAIPANKDALVRWKDICDGDLVTYGTEQ</sequence>
<evidence type="ECO:0000313" key="1">
    <source>
        <dbReference type="EMBL" id="PBK85182.1"/>
    </source>
</evidence>
<accession>A0A2H3D188</accession>
<dbReference type="EMBL" id="KZ293692">
    <property type="protein sequence ID" value="PBK85182.1"/>
    <property type="molecule type" value="Genomic_DNA"/>
</dbReference>
<keyword evidence="2" id="KW-1185">Reference proteome</keyword>
<dbReference type="AlphaFoldDB" id="A0A2H3D188"/>
<name>A0A2H3D188_ARMGA</name>